<organism evidence="19">
    <name type="scientific">Candidatus Fermentithermobacillus carboniphilus</name>
    <dbReference type="NCBI Taxonomy" id="3085328"/>
    <lineage>
        <taxon>Bacteria</taxon>
        <taxon>Bacillati</taxon>
        <taxon>Bacillota</taxon>
        <taxon>Candidatus Fermentithermobacillia</taxon>
        <taxon>Candidatus Fermentithermobacillales</taxon>
        <taxon>Candidatus Fermentithermobacillaceae</taxon>
        <taxon>Candidatus Fermentithermobacillus</taxon>
    </lineage>
</organism>
<dbReference type="NCBIfam" id="TIGR02504">
    <property type="entry name" value="NrdJ_Z"/>
    <property type="match status" value="1"/>
</dbReference>
<dbReference type="Pfam" id="PF12637">
    <property type="entry name" value="TSCPD"/>
    <property type="match status" value="1"/>
</dbReference>
<evidence type="ECO:0000259" key="17">
    <source>
        <dbReference type="Pfam" id="PF02867"/>
    </source>
</evidence>
<evidence type="ECO:0000256" key="1">
    <source>
        <dbReference type="ARBA" id="ARBA00001922"/>
    </source>
</evidence>
<evidence type="ECO:0000256" key="4">
    <source>
        <dbReference type="ARBA" id="ARBA00014409"/>
    </source>
</evidence>
<evidence type="ECO:0000256" key="11">
    <source>
        <dbReference type="ARBA" id="ARBA00023285"/>
    </source>
</evidence>
<evidence type="ECO:0000256" key="10">
    <source>
        <dbReference type="ARBA" id="ARBA00023157"/>
    </source>
</evidence>
<keyword evidence="10" id="KW-1015">Disulfide bond</keyword>
<dbReference type="Pfam" id="PF02867">
    <property type="entry name" value="Ribonuc_red_lgC"/>
    <property type="match status" value="1"/>
</dbReference>
<protein>
    <recommendedName>
        <fullName evidence="4 14">Vitamin B12-dependent ribonucleotide reductase</fullName>
        <ecNumber evidence="3 14">1.17.4.1</ecNumber>
    </recommendedName>
</protein>
<keyword evidence="7 14" id="KW-0547">Nucleotide-binding</keyword>
<evidence type="ECO:0000313" key="19">
    <source>
        <dbReference type="EMBL" id="QUL99560.1"/>
    </source>
</evidence>
<keyword evidence="11 14" id="KW-0170">Cobalt</keyword>
<comment type="cofactor">
    <cofactor evidence="1 14">
        <name>adenosylcob(III)alamin</name>
        <dbReference type="ChEBI" id="CHEBI:18408"/>
    </cofactor>
</comment>
<reference evidence="19" key="2">
    <citation type="journal article" date="2023" name="Biology">
        <title>Prokaryotic Life Associated with Coal-Fire Gas Vents Revealed by Metagenomics.</title>
        <authorList>
            <person name="Kadnikov V.V."/>
            <person name="Mardanov A.V."/>
            <person name="Beletsky A.V."/>
            <person name="Karnachuk O.V."/>
            <person name="Ravin N.V."/>
        </authorList>
    </citation>
    <scope>NUCLEOTIDE SEQUENCE</scope>
    <source>
        <strain evidence="19">Bu02</strain>
    </source>
</reference>
<dbReference type="AlphaFoldDB" id="A0AAT9LEI3"/>
<dbReference type="PANTHER" id="PTHR43371:SF1">
    <property type="entry name" value="RIBONUCLEOSIDE-DIPHOSPHATE REDUCTASE"/>
    <property type="match status" value="1"/>
</dbReference>
<dbReference type="PRINTS" id="PR01183">
    <property type="entry name" value="RIBORDTASEM1"/>
</dbReference>
<keyword evidence="6 14" id="KW-0237">DNA synthesis</keyword>
<dbReference type="InterPro" id="IPR013344">
    <property type="entry name" value="RNR_NrdJ/NrdZ"/>
</dbReference>
<dbReference type="NCBIfam" id="NF006417">
    <property type="entry name" value="PRK08665.1"/>
    <property type="match status" value="1"/>
</dbReference>
<comment type="similarity">
    <text evidence="2 14">Belongs to the ribonucleoside diphosphate reductase class-2 family.</text>
</comment>
<evidence type="ECO:0000256" key="5">
    <source>
        <dbReference type="ARBA" id="ARBA00022628"/>
    </source>
</evidence>
<dbReference type="KEGG" id="fcz:IMF26_03170"/>
<dbReference type="SUPFAM" id="SSF48168">
    <property type="entry name" value="R1 subunit of ribonucleotide reductase, N-terminal domain"/>
    <property type="match status" value="1"/>
</dbReference>
<feature type="region of interest" description="Disordered" evidence="15">
    <location>
        <begin position="65"/>
        <end position="95"/>
    </location>
</feature>
<proteinExistence type="inferred from homology"/>
<sequence>MSESTPTSRTNFTDNAIAVLEKRYLRKDESGKVVETPEEMFWRVAKNIALMDVLYDPRAYRHPGMGSEKKVHTLEGSRKSAPQRENRSGSSVPPGKFELTDWDRATLKMAFDRLSSKGMMKVTWEEMKEIVESNLDFLSETATRFYDLMMQKKFLPNSPALINAGRELQQLSACFVLPVDDSMVSIFDSLKHAALIHQSGGGTGFSFSRLRPKNDVVRTTGGVASGPVSFMKVFNAATEAVKQGGVRRGANMGILRVDHPDILEFITCKTDTKELTNFNISVGITEKFMKAVEAGDEYELVNPRNGQVTGKLNAREVFEKIVDQAWRNGEPGIIFLDRLNRDNPTPKLGEIESTNPCGEQPLLPYEACCLGSVNLGAFTKPVWGNASIEEVKPEDLIDWDGLRDAVRTGVHFLDNLIDANKYPLPEIDKMAHGNRKIGLGIMGWADMLIDLGVPYNSEEALELAEKVMAFIEGESVKASSELAEVRGPFPNYQDSIYPEKGLILRNATTTTIAPTGTISIICGASSGIEPLFSIAFTRHVLDKKSLIEVNPRFEKVARALDFYSEELMEKIASQGTLHDLIEVPEKVRRVFVTAHEIAPEWHVRMQAAFQKYTHNAVSKTVNFPREATREDVREVFLLAYKLGCKGVTVYRDGSREEQVLTVGADGKKADGAEPASQETGCSADLEGTRHGHKARVNGVWGKIRPIERPTTLDGFTTAKQTPVGKLFLTLNTLDGHPVELFAQIGKAGSDVSAFTEAIARLVSIALRSGIDPREIADQLMGIGGSRSIGFGPNRVRSVPDAIGQFIDEYINHMEGKEDAPREETRPVQDELPLFPGKRFSLCPSCGTWNLVHIEGCLKCLACGYSEC</sequence>
<accession>A0AAT9LEI3</accession>
<evidence type="ECO:0000256" key="9">
    <source>
        <dbReference type="ARBA" id="ARBA00023116"/>
    </source>
</evidence>
<keyword evidence="8 14" id="KW-0560">Oxidoreductase</keyword>
<dbReference type="SUPFAM" id="SSF51998">
    <property type="entry name" value="PFL-like glycyl radical enzymes"/>
    <property type="match status" value="1"/>
</dbReference>
<feature type="domain" description="Ribonucleotide reductase large subunit N-terminal" evidence="16">
    <location>
        <begin position="11"/>
        <end position="51"/>
    </location>
</feature>
<comment type="catalytic activity">
    <reaction evidence="13 14">
        <text>a 2'-deoxyribonucleoside 5'-diphosphate + [thioredoxin]-disulfide + H2O = a ribonucleoside 5'-diphosphate + [thioredoxin]-dithiol</text>
        <dbReference type="Rhea" id="RHEA:23252"/>
        <dbReference type="Rhea" id="RHEA-COMP:10698"/>
        <dbReference type="Rhea" id="RHEA-COMP:10700"/>
        <dbReference type="ChEBI" id="CHEBI:15377"/>
        <dbReference type="ChEBI" id="CHEBI:29950"/>
        <dbReference type="ChEBI" id="CHEBI:50058"/>
        <dbReference type="ChEBI" id="CHEBI:57930"/>
        <dbReference type="ChEBI" id="CHEBI:73316"/>
        <dbReference type="EC" id="1.17.4.1"/>
    </reaction>
</comment>
<dbReference type="GO" id="GO:0071897">
    <property type="term" value="P:DNA biosynthetic process"/>
    <property type="evidence" value="ECO:0007669"/>
    <property type="project" value="UniProtKB-KW"/>
</dbReference>
<keyword evidence="9" id="KW-0215">Deoxyribonucleotide synthesis</keyword>
<evidence type="ECO:0000256" key="2">
    <source>
        <dbReference type="ARBA" id="ARBA00007405"/>
    </source>
</evidence>
<dbReference type="EC" id="1.17.4.1" evidence="3 14"/>
<evidence type="ECO:0000256" key="3">
    <source>
        <dbReference type="ARBA" id="ARBA00012274"/>
    </source>
</evidence>
<evidence type="ECO:0000256" key="15">
    <source>
        <dbReference type="SAM" id="MobiDB-lite"/>
    </source>
</evidence>
<feature type="domain" description="Ribonucleotide reductase large subunit C-terminal" evidence="17">
    <location>
        <begin position="172"/>
        <end position="650"/>
    </location>
</feature>
<dbReference type="InterPro" id="IPR050862">
    <property type="entry name" value="RdRp_reductase_class-2"/>
</dbReference>
<dbReference type="EMBL" id="CP062796">
    <property type="protein sequence ID" value="QUL99560.1"/>
    <property type="molecule type" value="Genomic_DNA"/>
</dbReference>
<dbReference type="PANTHER" id="PTHR43371">
    <property type="entry name" value="VITAMIN B12-DEPENDENT RIBONUCLEOTIDE REDUCTASE"/>
    <property type="match status" value="1"/>
</dbReference>
<feature type="domain" description="TSCPD" evidence="18">
    <location>
        <begin position="708"/>
        <end position="809"/>
    </location>
</feature>
<evidence type="ECO:0000256" key="7">
    <source>
        <dbReference type="ARBA" id="ARBA00022741"/>
    </source>
</evidence>
<evidence type="ECO:0000256" key="6">
    <source>
        <dbReference type="ARBA" id="ARBA00022634"/>
    </source>
</evidence>
<dbReference type="CDD" id="cd02888">
    <property type="entry name" value="RNR_II_dimer"/>
    <property type="match status" value="1"/>
</dbReference>
<dbReference type="Pfam" id="PF00317">
    <property type="entry name" value="Ribonuc_red_lgN"/>
    <property type="match status" value="2"/>
</dbReference>
<dbReference type="GO" id="GO:0031419">
    <property type="term" value="F:cobalamin binding"/>
    <property type="evidence" value="ECO:0007669"/>
    <property type="project" value="UniProtKB-KW"/>
</dbReference>
<dbReference type="InterPro" id="IPR024434">
    <property type="entry name" value="TSCPD_dom"/>
</dbReference>
<feature type="region of interest" description="Disordered" evidence="15">
    <location>
        <begin position="666"/>
        <end position="688"/>
    </location>
</feature>
<dbReference type="InterPro" id="IPR008926">
    <property type="entry name" value="RNR_R1-su_N"/>
</dbReference>
<dbReference type="GO" id="GO:0009263">
    <property type="term" value="P:deoxyribonucleotide biosynthetic process"/>
    <property type="evidence" value="ECO:0007669"/>
    <property type="project" value="UniProtKB-KW"/>
</dbReference>
<name>A0AAT9LEI3_9FIRM</name>
<evidence type="ECO:0000259" key="16">
    <source>
        <dbReference type="Pfam" id="PF00317"/>
    </source>
</evidence>
<dbReference type="Gene3D" id="3.20.70.20">
    <property type="match status" value="2"/>
</dbReference>
<feature type="compositionally biased region" description="Basic and acidic residues" evidence="15">
    <location>
        <begin position="67"/>
        <end position="87"/>
    </location>
</feature>
<feature type="domain" description="Ribonucleotide reductase large subunit N-terminal" evidence="16">
    <location>
        <begin position="140"/>
        <end position="168"/>
    </location>
</feature>
<dbReference type="InterPro" id="IPR013509">
    <property type="entry name" value="RNR_lsu_N"/>
</dbReference>
<evidence type="ECO:0000259" key="18">
    <source>
        <dbReference type="Pfam" id="PF12637"/>
    </source>
</evidence>
<evidence type="ECO:0000256" key="14">
    <source>
        <dbReference type="RuleBase" id="RU364064"/>
    </source>
</evidence>
<evidence type="ECO:0000256" key="12">
    <source>
        <dbReference type="ARBA" id="ARBA00025437"/>
    </source>
</evidence>
<evidence type="ECO:0000256" key="8">
    <source>
        <dbReference type="ARBA" id="ARBA00023002"/>
    </source>
</evidence>
<evidence type="ECO:0000256" key="13">
    <source>
        <dbReference type="ARBA" id="ARBA00047754"/>
    </source>
</evidence>
<comment type="function">
    <text evidence="12 14">Catalyzes the reduction of ribonucleotides to deoxyribonucleotides. May function to provide a pool of deoxyribonucleotide precursors for DNA repair during oxygen limitation and/or for immediate growth after restoration of oxygen.</text>
</comment>
<gene>
    <name evidence="19" type="ORF">IMF26_03170</name>
</gene>
<dbReference type="InterPro" id="IPR000788">
    <property type="entry name" value="RNR_lg_C"/>
</dbReference>
<dbReference type="GO" id="GO:0004748">
    <property type="term" value="F:ribonucleoside-diphosphate reductase activity, thioredoxin disulfide as acceptor"/>
    <property type="evidence" value="ECO:0007669"/>
    <property type="project" value="UniProtKB-EC"/>
</dbReference>
<keyword evidence="5 14" id="KW-0846">Cobalamin</keyword>
<dbReference type="GO" id="GO:0005524">
    <property type="term" value="F:ATP binding"/>
    <property type="evidence" value="ECO:0007669"/>
    <property type="project" value="InterPro"/>
</dbReference>
<reference evidence="19" key="1">
    <citation type="submission" date="2020-10" db="EMBL/GenBank/DDBJ databases">
        <authorList>
            <person name="Kadnikov V."/>
            <person name="Beletsky A.V."/>
            <person name="Mardanov A.V."/>
            <person name="Karnachuk O.V."/>
            <person name="Ravin N.V."/>
        </authorList>
    </citation>
    <scope>NUCLEOTIDE SEQUENCE</scope>
    <source>
        <strain evidence="19">Bu02</strain>
    </source>
</reference>